<name>A0A2S9T4H6_9BACT</name>
<accession>A0A2S9T4H6</accession>
<dbReference type="EMBL" id="NXGE01000007">
    <property type="protein sequence ID" value="PRM93737.1"/>
    <property type="molecule type" value="Genomic_DNA"/>
</dbReference>
<dbReference type="Gene3D" id="1.10.10.10">
    <property type="entry name" value="Winged helix-like DNA-binding domain superfamily/Winged helix DNA-binding domain"/>
    <property type="match status" value="1"/>
</dbReference>
<gene>
    <name evidence="4" type="ORF">CJ673_09700</name>
</gene>
<dbReference type="InterPro" id="IPR001034">
    <property type="entry name" value="DeoR_HTH"/>
</dbReference>
<organism evidence="4 5">
    <name type="scientific">Aliarcobacter cryaerophilus</name>
    <dbReference type="NCBI Taxonomy" id="28198"/>
    <lineage>
        <taxon>Bacteria</taxon>
        <taxon>Pseudomonadati</taxon>
        <taxon>Campylobacterota</taxon>
        <taxon>Epsilonproteobacteria</taxon>
        <taxon>Campylobacterales</taxon>
        <taxon>Arcobacteraceae</taxon>
        <taxon>Aliarcobacter</taxon>
    </lineage>
</organism>
<evidence type="ECO:0000313" key="4">
    <source>
        <dbReference type="EMBL" id="PRM93737.1"/>
    </source>
</evidence>
<keyword evidence="1" id="KW-0805">Transcription regulation</keyword>
<reference evidence="4 5" key="1">
    <citation type="submission" date="2017-09" db="EMBL/GenBank/DDBJ databases">
        <title>Reassesment of A. cryaerophilus.</title>
        <authorList>
            <person name="Perez-Cataluna A."/>
            <person name="Collado L."/>
            <person name="Salgado O."/>
            <person name="Lefinanco V."/>
            <person name="Figueras M.J."/>
        </authorList>
    </citation>
    <scope>NUCLEOTIDE SEQUENCE [LARGE SCALE GENOMIC DNA]</scope>
    <source>
        <strain evidence="4 5">LMG 10210</strain>
    </source>
</reference>
<dbReference type="AlphaFoldDB" id="A0A2S9T4H6"/>
<evidence type="ECO:0000256" key="2">
    <source>
        <dbReference type="ARBA" id="ARBA00023163"/>
    </source>
</evidence>
<sequence length="59" mass="6643">MLDMGNENFEGELNTKKYISLTKVSKATAVRDITALVEFGCIKKIDGTAGRNIRYEIKF</sequence>
<dbReference type="InterPro" id="IPR036388">
    <property type="entry name" value="WH-like_DNA-bd_sf"/>
</dbReference>
<feature type="domain" description="HTH deoR-type" evidence="3">
    <location>
        <begin position="10"/>
        <end position="51"/>
    </location>
</feature>
<dbReference type="Pfam" id="PF08220">
    <property type="entry name" value="HTH_DeoR"/>
    <property type="match status" value="1"/>
</dbReference>
<keyword evidence="2" id="KW-0804">Transcription</keyword>
<dbReference type="Proteomes" id="UP000238281">
    <property type="component" value="Unassembled WGS sequence"/>
</dbReference>
<comment type="caution">
    <text evidence="4">The sequence shown here is derived from an EMBL/GenBank/DDBJ whole genome shotgun (WGS) entry which is preliminary data.</text>
</comment>
<evidence type="ECO:0000256" key="1">
    <source>
        <dbReference type="ARBA" id="ARBA00023015"/>
    </source>
</evidence>
<evidence type="ECO:0000313" key="5">
    <source>
        <dbReference type="Proteomes" id="UP000238281"/>
    </source>
</evidence>
<dbReference type="GO" id="GO:0003700">
    <property type="term" value="F:DNA-binding transcription factor activity"/>
    <property type="evidence" value="ECO:0007669"/>
    <property type="project" value="InterPro"/>
</dbReference>
<protein>
    <recommendedName>
        <fullName evidence="3">HTH deoR-type domain-containing protein</fullName>
    </recommendedName>
</protein>
<evidence type="ECO:0000259" key="3">
    <source>
        <dbReference type="Pfam" id="PF08220"/>
    </source>
</evidence>
<proteinExistence type="predicted"/>